<proteinExistence type="predicted"/>
<reference evidence="1" key="1">
    <citation type="submission" date="2023-07" db="EMBL/GenBank/DDBJ databases">
        <title>Sorghum-associated microbial communities from plants grown in Nebraska, USA.</title>
        <authorList>
            <person name="Schachtman D."/>
        </authorList>
    </citation>
    <scope>NUCLEOTIDE SEQUENCE</scope>
    <source>
        <strain evidence="1">DS1061</strain>
    </source>
</reference>
<accession>A0AB73I4M1</accession>
<sequence length="34" mass="3760">MVPVWYSGNPAKFLNRVDEAAQLIAMRVSVPKGD</sequence>
<dbReference type="Proteomes" id="UP001229486">
    <property type="component" value="Unassembled WGS sequence"/>
</dbReference>
<dbReference type="AlphaFoldDB" id="A0AB73I4M1"/>
<name>A0AB73I4M1_9BURK</name>
<evidence type="ECO:0000313" key="1">
    <source>
        <dbReference type="EMBL" id="MDP9644943.1"/>
    </source>
</evidence>
<protein>
    <submittedName>
        <fullName evidence="1">Uncharacterized protein</fullName>
    </submittedName>
</protein>
<gene>
    <name evidence="1" type="ORF">J2793_000365</name>
</gene>
<dbReference type="EMBL" id="JAURTK010000001">
    <property type="protein sequence ID" value="MDP9644943.1"/>
    <property type="molecule type" value="Genomic_DNA"/>
</dbReference>
<organism evidence="1 2">
    <name type="scientific">Paraburkholderia caledonica</name>
    <dbReference type="NCBI Taxonomy" id="134536"/>
    <lineage>
        <taxon>Bacteria</taxon>
        <taxon>Pseudomonadati</taxon>
        <taxon>Pseudomonadota</taxon>
        <taxon>Betaproteobacteria</taxon>
        <taxon>Burkholderiales</taxon>
        <taxon>Burkholderiaceae</taxon>
        <taxon>Paraburkholderia</taxon>
    </lineage>
</organism>
<evidence type="ECO:0000313" key="2">
    <source>
        <dbReference type="Proteomes" id="UP001229486"/>
    </source>
</evidence>
<comment type="caution">
    <text evidence="1">The sequence shown here is derived from an EMBL/GenBank/DDBJ whole genome shotgun (WGS) entry which is preliminary data.</text>
</comment>